<evidence type="ECO:0000256" key="4">
    <source>
        <dbReference type="ARBA" id="ARBA00022729"/>
    </source>
</evidence>
<evidence type="ECO:0000256" key="10">
    <source>
        <dbReference type="SAM" id="Phobius"/>
    </source>
</evidence>
<comment type="subcellular location">
    <subcellularLocation>
        <location evidence="1">Golgi apparatus membrane</location>
        <topology evidence="1">Single-pass type I membrane protein</topology>
    </subcellularLocation>
</comment>
<feature type="chain" id="PRO_5043405818" evidence="11">
    <location>
        <begin position="20"/>
        <end position="329"/>
    </location>
</feature>
<evidence type="ECO:0000256" key="1">
    <source>
        <dbReference type="ARBA" id="ARBA00004614"/>
    </source>
</evidence>
<dbReference type="InterPro" id="IPR044865">
    <property type="entry name" value="MRH_dom"/>
</dbReference>
<dbReference type="GO" id="GO:0007034">
    <property type="term" value="P:vacuolar transport"/>
    <property type="evidence" value="ECO:0007669"/>
    <property type="project" value="TreeGrafter"/>
</dbReference>
<accession>A0AAV5QG32</accession>
<dbReference type="GO" id="GO:0000139">
    <property type="term" value="C:Golgi membrane"/>
    <property type="evidence" value="ECO:0007669"/>
    <property type="project" value="UniProtKB-SubCell"/>
</dbReference>
<dbReference type="InterPro" id="IPR009011">
    <property type="entry name" value="Man6P_isomerase_rcpt-bd_dom_sf"/>
</dbReference>
<sequence>MANILLLLVLSLFSWVVAAGPVNSSPDNSNSNNDQQALPECTVVNAANKAFYDLSSLSRPNVEKGLSKPPAFSARGFDYLYNFTLGVCATPLSGSSIKNSHDIDSSIKNASLIGGYYTGLDGIKYSIGNFNQTPIFRGRKLVLTYTNGSYCRDPHTNGYLKDANGKNLRKSTILSFTCDKEMVSKAQASFVGALNGCDYFFEVRTPHACITPKKADDLAAIWIFLFILFAALSVYFSGGFLYKTLFRRNNNGGWIHLSNNVRSGLKNNSFKNSFVTNHRGEGLMDESGRYQDDTNEDNDDTNKLLDHLDSNLENVSNGNRNENWDWNGA</sequence>
<protein>
    <submittedName>
        <fullName evidence="13">Mrl1 protein</fullName>
    </submittedName>
</protein>
<dbReference type="GO" id="GO:0005770">
    <property type="term" value="C:late endosome"/>
    <property type="evidence" value="ECO:0007669"/>
    <property type="project" value="TreeGrafter"/>
</dbReference>
<feature type="region of interest" description="Disordered" evidence="9">
    <location>
        <begin position="280"/>
        <end position="301"/>
    </location>
</feature>
<dbReference type="Pfam" id="PF02157">
    <property type="entry name" value="Man-6-P_recep"/>
    <property type="match status" value="1"/>
</dbReference>
<keyword evidence="4 11" id="KW-0732">Signal</keyword>
<gene>
    <name evidence="13" type="ORF">DASC09_009910</name>
</gene>
<evidence type="ECO:0000256" key="9">
    <source>
        <dbReference type="SAM" id="MobiDB-lite"/>
    </source>
</evidence>
<feature type="domain" description="MRH" evidence="12">
    <location>
        <begin position="39"/>
        <end position="211"/>
    </location>
</feature>
<feature type="signal peptide" evidence="11">
    <location>
        <begin position="1"/>
        <end position="19"/>
    </location>
</feature>
<keyword evidence="14" id="KW-1185">Reference proteome</keyword>
<name>A0AAV5QG32_9ASCO</name>
<evidence type="ECO:0000313" key="14">
    <source>
        <dbReference type="Proteomes" id="UP001360560"/>
    </source>
</evidence>
<keyword evidence="7" id="KW-1015">Disulfide bond</keyword>
<evidence type="ECO:0000313" key="13">
    <source>
        <dbReference type="EMBL" id="GMM33666.1"/>
    </source>
</evidence>
<evidence type="ECO:0000256" key="7">
    <source>
        <dbReference type="ARBA" id="ARBA00023157"/>
    </source>
</evidence>
<evidence type="ECO:0000259" key="12">
    <source>
        <dbReference type="PROSITE" id="PS51914"/>
    </source>
</evidence>
<dbReference type="EMBL" id="BTFZ01000002">
    <property type="protein sequence ID" value="GMM33666.1"/>
    <property type="molecule type" value="Genomic_DNA"/>
</dbReference>
<keyword evidence="8" id="KW-0325">Glycoprotein</keyword>
<evidence type="ECO:0000256" key="6">
    <source>
        <dbReference type="ARBA" id="ARBA00023136"/>
    </source>
</evidence>
<comment type="caution">
    <text evidence="13">The sequence shown here is derived from an EMBL/GenBank/DDBJ whole genome shotgun (WGS) entry which is preliminary data.</text>
</comment>
<dbReference type="Gene3D" id="2.70.130.10">
    <property type="entry name" value="Mannose-6-phosphate receptor binding domain"/>
    <property type="match status" value="1"/>
</dbReference>
<dbReference type="PANTHER" id="PTHR15071">
    <property type="entry name" value="MANNOSE-6-PHOSPHATE RECEPTOR FAMILY MEMBER"/>
    <property type="match status" value="1"/>
</dbReference>
<evidence type="ECO:0000256" key="8">
    <source>
        <dbReference type="ARBA" id="ARBA00023180"/>
    </source>
</evidence>
<dbReference type="Proteomes" id="UP001360560">
    <property type="component" value="Unassembled WGS sequence"/>
</dbReference>
<dbReference type="SUPFAM" id="SSF50911">
    <property type="entry name" value="Mannose 6-phosphate receptor domain"/>
    <property type="match status" value="1"/>
</dbReference>
<keyword evidence="5 10" id="KW-1133">Transmembrane helix</keyword>
<evidence type="ECO:0000256" key="3">
    <source>
        <dbReference type="ARBA" id="ARBA00022692"/>
    </source>
</evidence>
<dbReference type="InterPro" id="IPR028927">
    <property type="entry name" value="Man-6-P_rcpt"/>
</dbReference>
<dbReference type="GeneID" id="90071645"/>
<dbReference type="AlphaFoldDB" id="A0AAV5QG32"/>
<organism evidence="13 14">
    <name type="scientific">Saccharomycopsis crataegensis</name>
    <dbReference type="NCBI Taxonomy" id="43959"/>
    <lineage>
        <taxon>Eukaryota</taxon>
        <taxon>Fungi</taxon>
        <taxon>Dikarya</taxon>
        <taxon>Ascomycota</taxon>
        <taxon>Saccharomycotina</taxon>
        <taxon>Saccharomycetes</taxon>
        <taxon>Saccharomycopsidaceae</taxon>
        <taxon>Saccharomycopsis</taxon>
    </lineage>
</organism>
<proteinExistence type="predicted"/>
<dbReference type="PANTHER" id="PTHR15071:SF0">
    <property type="entry name" value="MANNOSE 6-PHOSPHATE RECEPTOR-LIKE PROTEIN 1"/>
    <property type="match status" value="1"/>
</dbReference>
<dbReference type="RefSeq" id="XP_064850666.1">
    <property type="nucleotide sequence ID" value="XM_064994594.1"/>
</dbReference>
<keyword evidence="3 10" id="KW-0812">Transmembrane</keyword>
<evidence type="ECO:0000256" key="2">
    <source>
        <dbReference type="ARBA" id="ARBA00022448"/>
    </source>
</evidence>
<feature type="transmembrane region" description="Helical" evidence="10">
    <location>
        <begin position="219"/>
        <end position="242"/>
    </location>
</feature>
<reference evidence="13 14" key="1">
    <citation type="journal article" date="2023" name="Elife">
        <title>Identification of key yeast species and microbe-microbe interactions impacting larval growth of Drosophila in the wild.</title>
        <authorList>
            <person name="Mure A."/>
            <person name="Sugiura Y."/>
            <person name="Maeda R."/>
            <person name="Honda K."/>
            <person name="Sakurai N."/>
            <person name="Takahashi Y."/>
            <person name="Watada M."/>
            <person name="Katoh T."/>
            <person name="Gotoh A."/>
            <person name="Gotoh Y."/>
            <person name="Taniguchi I."/>
            <person name="Nakamura K."/>
            <person name="Hayashi T."/>
            <person name="Katayama T."/>
            <person name="Uemura T."/>
            <person name="Hattori Y."/>
        </authorList>
    </citation>
    <scope>NUCLEOTIDE SEQUENCE [LARGE SCALE GENOMIC DNA]</scope>
    <source>
        <strain evidence="13 14">SC-9</strain>
    </source>
</reference>
<keyword evidence="6 10" id="KW-0472">Membrane</keyword>
<dbReference type="PROSITE" id="PS51914">
    <property type="entry name" value="MRH"/>
    <property type="match status" value="1"/>
</dbReference>
<evidence type="ECO:0000256" key="5">
    <source>
        <dbReference type="ARBA" id="ARBA00022989"/>
    </source>
</evidence>
<dbReference type="GO" id="GO:0010008">
    <property type="term" value="C:endosome membrane"/>
    <property type="evidence" value="ECO:0007669"/>
    <property type="project" value="UniProtKB-SubCell"/>
</dbReference>
<evidence type="ECO:0000256" key="11">
    <source>
        <dbReference type="SAM" id="SignalP"/>
    </source>
</evidence>
<keyword evidence="2" id="KW-0813">Transport</keyword>
<feature type="compositionally biased region" description="Basic and acidic residues" evidence="9">
    <location>
        <begin position="280"/>
        <end position="292"/>
    </location>
</feature>